<dbReference type="NCBIfam" id="TIGR00422">
    <property type="entry name" value="valS"/>
    <property type="match status" value="1"/>
</dbReference>
<evidence type="ECO:0000256" key="8">
    <source>
        <dbReference type="ARBA" id="ARBA00022917"/>
    </source>
</evidence>
<dbReference type="SUPFAM" id="SSF50677">
    <property type="entry name" value="ValRS/IleRS/LeuRS editing domain"/>
    <property type="match status" value="1"/>
</dbReference>
<keyword evidence="7 12" id="KW-0067">ATP-binding</keyword>
<dbReference type="PRINTS" id="PR00986">
    <property type="entry name" value="TRNASYNTHVAL"/>
</dbReference>
<dbReference type="Pfam" id="PF00133">
    <property type="entry name" value="tRNA-synt_1"/>
    <property type="match status" value="1"/>
</dbReference>
<evidence type="ECO:0000256" key="2">
    <source>
        <dbReference type="ARBA" id="ARBA00011245"/>
    </source>
</evidence>
<keyword evidence="6 12" id="KW-0547">Nucleotide-binding</keyword>
<dbReference type="Gene3D" id="1.10.730.10">
    <property type="entry name" value="Isoleucyl-tRNA Synthetase, Domain 1"/>
    <property type="match status" value="1"/>
</dbReference>
<sequence length="756" mass="87676">METPTSYNPKEVEDKIYHLWTESGFFNPDKLPRRHKKPYSIAIPPPNITGELHMGHALNATVQDILIRRKRMQGFKTLWLPGADHAGIAAQNVVEKKLRKEGKTRFDLGKEKFIEEVWKWKNQYGKIILNQFKKIGSSCDWSRSRFTMDESYSQAVRETFAHYYKKGWIYRGEKIVNWCSRCGTSLSDLELEYKEEKSNLWFIKYPIAKNPKPQTPTTNQTPNLKPQIQNYITVATTRPETMLGDTAVAVNPKDERYKNLVGEKVILPLCNREITIVADRLVDINFGTGAVKITPAHDLTDYQIALNHNLKSIKIINERGQIAQEAPLDYQGLKTLDARQRIVEDLKNSGLLEKTEECIHQIPRCYRCGSVVELIPSLQWFLKMEELANLAMKPVKNKKIKFHPKNFEKPYFDWLKNVKDWCISRQLWWGHKLPAWQCQTEKISNFQFPISNLKEGYFINLGKPEKCPICENCKPKQSNDVLDTWFSSALWPFATLGWPEKSKDLKTFYPTDILSTARDIINLWVGRMIFSGIEFTGKIPFKDVYIHPTVLTKDGRRMSKSLGTGINPIELINEFGADATRFGIAYQITGNQDVKFSQDNIFMGKKFCNKIWNASRFVCGQISISNLKFKNSKLKVKNLTIADKKILNQLDKTIRSVDKYIDNFEFGKAAHTIYDFFWHDFCDNYIETAKKQLALPSFSKKKLGGGHEKTKKILFFVLLNSLKIMHPFMPFITEEIYQNLPIENKKKCLTIEEWPK</sequence>
<dbReference type="GO" id="GO:0005524">
    <property type="term" value="F:ATP binding"/>
    <property type="evidence" value="ECO:0007669"/>
    <property type="project" value="UniProtKB-KW"/>
</dbReference>
<evidence type="ECO:0000256" key="7">
    <source>
        <dbReference type="ARBA" id="ARBA00022840"/>
    </source>
</evidence>
<dbReference type="AlphaFoldDB" id="A0A1G2E3D1"/>
<dbReference type="CDD" id="cd07962">
    <property type="entry name" value="Anticodon_Ia_Val"/>
    <property type="match status" value="1"/>
</dbReference>
<accession>A0A1G2E3D1</accession>
<evidence type="ECO:0000256" key="12">
    <source>
        <dbReference type="RuleBase" id="RU363035"/>
    </source>
</evidence>
<dbReference type="Proteomes" id="UP000177360">
    <property type="component" value="Unassembled WGS sequence"/>
</dbReference>
<dbReference type="EMBL" id="MHLZ01000002">
    <property type="protein sequence ID" value="OGZ20357.1"/>
    <property type="molecule type" value="Genomic_DNA"/>
</dbReference>
<dbReference type="GO" id="GO:0005829">
    <property type="term" value="C:cytosol"/>
    <property type="evidence" value="ECO:0007669"/>
    <property type="project" value="TreeGrafter"/>
</dbReference>
<comment type="subcellular location">
    <subcellularLocation>
        <location evidence="1">Cytoplasm</location>
    </subcellularLocation>
</comment>
<comment type="subunit">
    <text evidence="2">Monomer.</text>
</comment>
<evidence type="ECO:0000259" key="13">
    <source>
        <dbReference type="Pfam" id="PF00133"/>
    </source>
</evidence>
<evidence type="ECO:0000256" key="11">
    <source>
        <dbReference type="NCBIfam" id="TIGR00422"/>
    </source>
</evidence>
<feature type="domain" description="Aminoacyl-tRNA synthetase class Ia" evidence="13">
    <location>
        <begin position="15"/>
        <end position="596"/>
    </location>
</feature>
<gene>
    <name evidence="15" type="ORF">A2626_00900</name>
</gene>
<comment type="similarity">
    <text evidence="12">Belongs to the class-I aminoacyl-tRNA synthetase family.</text>
</comment>
<evidence type="ECO:0000256" key="9">
    <source>
        <dbReference type="ARBA" id="ARBA00023146"/>
    </source>
</evidence>
<dbReference type="CDD" id="cd00817">
    <property type="entry name" value="ValRS_core"/>
    <property type="match status" value="1"/>
</dbReference>
<evidence type="ECO:0000256" key="3">
    <source>
        <dbReference type="ARBA" id="ARBA00013169"/>
    </source>
</evidence>
<keyword evidence="8 12" id="KW-0648">Protein biosynthesis</keyword>
<proteinExistence type="inferred from homology"/>
<protein>
    <recommendedName>
        <fullName evidence="3 11">Valine--tRNA ligase</fullName>
        <ecNumber evidence="3 11">6.1.1.9</ecNumber>
    </recommendedName>
</protein>
<dbReference type="InterPro" id="IPR002303">
    <property type="entry name" value="Valyl-tRNA_ligase"/>
</dbReference>
<evidence type="ECO:0000256" key="5">
    <source>
        <dbReference type="ARBA" id="ARBA00022598"/>
    </source>
</evidence>
<reference evidence="15 16" key="1">
    <citation type="journal article" date="2016" name="Nat. Commun.">
        <title>Thousands of microbial genomes shed light on interconnected biogeochemical processes in an aquifer system.</title>
        <authorList>
            <person name="Anantharaman K."/>
            <person name="Brown C.T."/>
            <person name="Hug L.A."/>
            <person name="Sharon I."/>
            <person name="Castelle C.J."/>
            <person name="Probst A.J."/>
            <person name="Thomas B.C."/>
            <person name="Singh A."/>
            <person name="Wilkins M.J."/>
            <person name="Karaoz U."/>
            <person name="Brodie E.L."/>
            <person name="Williams K.H."/>
            <person name="Hubbard S.S."/>
            <person name="Banfield J.F."/>
        </authorList>
    </citation>
    <scope>NUCLEOTIDE SEQUENCE [LARGE SCALE GENOMIC DNA]</scope>
</reference>
<evidence type="ECO:0000256" key="6">
    <source>
        <dbReference type="ARBA" id="ARBA00022741"/>
    </source>
</evidence>
<dbReference type="PANTHER" id="PTHR11946">
    <property type="entry name" value="VALYL-TRNA SYNTHETASES"/>
    <property type="match status" value="1"/>
</dbReference>
<dbReference type="PANTHER" id="PTHR11946:SF93">
    <property type="entry name" value="VALINE--TRNA LIGASE, CHLOROPLASTIC_MITOCHONDRIAL 2"/>
    <property type="match status" value="1"/>
</dbReference>
<dbReference type="InterPro" id="IPR014729">
    <property type="entry name" value="Rossmann-like_a/b/a_fold"/>
</dbReference>
<dbReference type="Gene3D" id="3.40.50.620">
    <property type="entry name" value="HUPs"/>
    <property type="match status" value="2"/>
</dbReference>
<evidence type="ECO:0000313" key="15">
    <source>
        <dbReference type="EMBL" id="OGZ20357.1"/>
    </source>
</evidence>
<dbReference type="NCBIfam" id="NF004349">
    <property type="entry name" value="PRK05729.1"/>
    <property type="match status" value="1"/>
</dbReference>
<dbReference type="GO" id="GO:0006438">
    <property type="term" value="P:valyl-tRNA aminoacylation"/>
    <property type="evidence" value="ECO:0007669"/>
    <property type="project" value="UniProtKB-UniRule"/>
</dbReference>
<comment type="catalytic activity">
    <reaction evidence="10">
        <text>tRNA(Val) + L-valine + ATP = L-valyl-tRNA(Val) + AMP + diphosphate</text>
        <dbReference type="Rhea" id="RHEA:10704"/>
        <dbReference type="Rhea" id="RHEA-COMP:9672"/>
        <dbReference type="Rhea" id="RHEA-COMP:9708"/>
        <dbReference type="ChEBI" id="CHEBI:30616"/>
        <dbReference type="ChEBI" id="CHEBI:33019"/>
        <dbReference type="ChEBI" id="CHEBI:57762"/>
        <dbReference type="ChEBI" id="CHEBI:78442"/>
        <dbReference type="ChEBI" id="CHEBI:78537"/>
        <dbReference type="ChEBI" id="CHEBI:456215"/>
        <dbReference type="EC" id="6.1.1.9"/>
    </reaction>
</comment>
<dbReference type="InterPro" id="IPR002300">
    <property type="entry name" value="aa-tRNA-synth_Ia"/>
</dbReference>
<comment type="caution">
    <text evidence="15">The sequence shown here is derived from an EMBL/GenBank/DDBJ whole genome shotgun (WGS) entry which is preliminary data.</text>
</comment>
<dbReference type="SUPFAM" id="SSF52374">
    <property type="entry name" value="Nucleotidylyl transferase"/>
    <property type="match status" value="1"/>
</dbReference>
<evidence type="ECO:0000259" key="14">
    <source>
        <dbReference type="Pfam" id="PF08264"/>
    </source>
</evidence>
<keyword evidence="4" id="KW-0963">Cytoplasm</keyword>
<dbReference type="InterPro" id="IPR013155">
    <property type="entry name" value="M/V/L/I-tRNA-synth_anticd-bd"/>
</dbReference>
<evidence type="ECO:0000256" key="4">
    <source>
        <dbReference type="ARBA" id="ARBA00022490"/>
    </source>
</evidence>
<organism evidence="15 16">
    <name type="scientific">Candidatus Nealsonbacteria bacterium RIFCSPHIGHO2_01_FULL_38_55</name>
    <dbReference type="NCBI Taxonomy" id="1801664"/>
    <lineage>
        <taxon>Bacteria</taxon>
        <taxon>Candidatus Nealsoniibacteriota</taxon>
    </lineage>
</organism>
<evidence type="ECO:0000256" key="10">
    <source>
        <dbReference type="ARBA" id="ARBA00047552"/>
    </source>
</evidence>
<dbReference type="FunFam" id="3.40.50.620:FF:000032">
    <property type="entry name" value="Valine--tRNA ligase"/>
    <property type="match status" value="1"/>
</dbReference>
<dbReference type="Pfam" id="PF08264">
    <property type="entry name" value="Anticodon_1"/>
    <property type="match status" value="1"/>
</dbReference>
<name>A0A1G2E3D1_9BACT</name>
<dbReference type="InterPro" id="IPR001412">
    <property type="entry name" value="aa-tRNA-synth_I_CS"/>
</dbReference>
<evidence type="ECO:0000313" key="16">
    <source>
        <dbReference type="Proteomes" id="UP000177360"/>
    </source>
</evidence>
<dbReference type="InterPro" id="IPR009008">
    <property type="entry name" value="Val/Leu/Ile-tRNA-synth_edit"/>
</dbReference>
<dbReference type="GO" id="GO:0002161">
    <property type="term" value="F:aminoacyl-tRNA deacylase activity"/>
    <property type="evidence" value="ECO:0007669"/>
    <property type="project" value="InterPro"/>
</dbReference>
<dbReference type="InterPro" id="IPR033705">
    <property type="entry name" value="Anticodon_Ia_Val"/>
</dbReference>
<dbReference type="InterPro" id="IPR009080">
    <property type="entry name" value="tRNAsynth_Ia_anticodon-bd"/>
</dbReference>
<keyword evidence="9 12" id="KW-0030">Aminoacyl-tRNA synthetase</keyword>
<keyword evidence="5 12" id="KW-0436">Ligase</keyword>
<dbReference type="SUPFAM" id="SSF47323">
    <property type="entry name" value="Anticodon-binding domain of a subclass of class I aminoacyl-tRNA synthetases"/>
    <property type="match status" value="1"/>
</dbReference>
<dbReference type="GO" id="GO:0004832">
    <property type="term" value="F:valine-tRNA ligase activity"/>
    <property type="evidence" value="ECO:0007669"/>
    <property type="project" value="UniProtKB-UniRule"/>
</dbReference>
<dbReference type="PROSITE" id="PS00178">
    <property type="entry name" value="AA_TRNA_LIGASE_I"/>
    <property type="match status" value="1"/>
</dbReference>
<dbReference type="EC" id="6.1.1.9" evidence="3 11"/>
<evidence type="ECO:0000256" key="1">
    <source>
        <dbReference type="ARBA" id="ARBA00004496"/>
    </source>
</evidence>
<feature type="domain" description="Methionyl/Valyl/Leucyl/Isoleucyl-tRNA synthetase anticodon-binding" evidence="14">
    <location>
        <begin position="643"/>
        <end position="756"/>
    </location>
</feature>